<feature type="region of interest" description="Disordered" evidence="1">
    <location>
        <begin position="352"/>
        <end position="404"/>
    </location>
</feature>
<feature type="compositionally biased region" description="Low complexity" evidence="1">
    <location>
        <begin position="419"/>
        <end position="431"/>
    </location>
</feature>
<gene>
    <name evidence="2" type="ORF">PLEOSDRAFT_1100186</name>
</gene>
<reference evidence="3" key="1">
    <citation type="journal article" date="2014" name="Proc. Natl. Acad. Sci. U.S.A.">
        <title>Extensive sampling of basidiomycete genomes demonstrates inadequacy of the white-rot/brown-rot paradigm for wood decay fungi.</title>
        <authorList>
            <person name="Riley R."/>
            <person name="Salamov A.A."/>
            <person name="Brown D.W."/>
            <person name="Nagy L.G."/>
            <person name="Floudas D."/>
            <person name="Held B.W."/>
            <person name="Levasseur A."/>
            <person name="Lombard V."/>
            <person name="Morin E."/>
            <person name="Otillar R."/>
            <person name="Lindquist E.A."/>
            <person name="Sun H."/>
            <person name="LaButti K.M."/>
            <person name="Schmutz J."/>
            <person name="Jabbour D."/>
            <person name="Luo H."/>
            <person name="Baker S.E."/>
            <person name="Pisabarro A.G."/>
            <person name="Walton J.D."/>
            <person name="Blanchette R.A."/>
            <person name="Henrissat B."/>
            <person name="Martin F."/>
            <person name="Cullen D."/>
            <person name="Hibbett D.S."/>
            <person name="Grigoriev I.V."/>
        </authorList>
    </citation>
    <scope>NUCLEOTIDE SEQUENCE [LARGE SCALE GENOMIC DNA]</scope>
    <source>
        <strain evidence="3">PC15</strain>
    </source>
</reference>
<dbReference type="HOGENOM" id="CLU_448423_0_0_1"/>
<dbReference type="EMBL" id="KL198005">
    <property type="protein sequence ID" value="KDQ31646.1"/>
    <property type="molecule type" value="Genomic_DNA"/>
</dbReference>
<evidence type="ECO:0000313" key="2">
    <source>
        <dbReference type="EMBL" id="KDQ31646.1"/>
    </source>
</evidence>
<feature type="compositionally biased region" description="Low complexity" evidence="1">
    <location>
        <begin position="30"/>
        <end position="47"/>
    </location>
</feature>
<feature type="region of interest" description="Disordered" evidence="1">
    <location>
        <begin position="419"/>
        <end position="441"/>
    </location>
</feature>
<dbReference type="InParanoid" id="A0A067P6W4"/>
<evidence type="ECO:0000313" key="3">
    <source>
        <dbReference type="Proteomes" id="UP000027073"/>
    </source>
</evidence>
<feature type="region of interest" description="Disordered" evidence="1">
    <location>
        <begin position="30"/>
        <end position="52"/>
    </location>
</feature>
<evidence type="ECO:0008006" key="4">
    <source>
        <dbReference type="Google" id="ProtNLM"/>
    </source>
</evidence>
<sequence>MASWSSLAGSGFSFSWLDAHVQKQGAAQNAVTASSSATTTPTPASNQQGGDEGINLQALQDEYLDFGYIDNTYASTPTYSAVATTPGSGTSSPGLSYAPIPPAVNEDLAFLENIAQYPAALDVASSTAPADFEQALSIYPSSNLINGLALRALLQESAHHVEQTVTDFRPPTPSLSPDAEARLARWEKDVNFHEPTPNDAVHLPNDDPHTNTNGVVPETPKPLPSPSPPPPDVSAPAYDYGQSAYAQQDGRVLDPALAPALGLNAFLVQPPVHYGIPQGYPAVPPAPYPPMGAPPPNYYGPPVPQPPYQDGYYPNNYYNYNYYLPNGSEGPGLAAALPQFYMPGLPMYPPFQQPSASAKPLSASGRPNEPAQLADAEAASASSKRESAAAGRKGKGKAKEREENVAQYTSVTFIADAAPLPKKARRPASAPQDAAGNIHIQPARKNRTYTQVGDNRFHCSHCGRDDLTKAATKKHAEMCGRAVRSRTCTLCGTVIKSGRNSSLDRHMETPLCQRMRGAYAQQPAAHQPGPVGIPSMVGTQFTFAYDYDAAAHVTRAEAGSDDLAGNANDGNPEHGVYADVAGLSSATPTLEDIPKATKEAVKGKAPQKN</sequence>
<dbReference type="VEuPathDB" id="FungiDB:PLEOSDRAFT_1100186"/>
<proteinExistence type="predicted"/>
<feature type="compositionally biased region" description="Pro residues" evidence="1">
    <location>
        <begin position="219"/>
        <end position="233"/>
    </location>
</feature>
<dbReference type="OrthoDB" id="10678408at2759"/>
<accession>A0A067P6W4</accession>
<feature type="compositionally biased region" description="Low complexity" evidence="1">
    <location>
        <begin position="369"/>
        <end position="382"/>
    </location>
</feature>
<feature type="region of interest" description="Disordered" evidence="1">
    <location>
        <begin position="192"/>
        <end position="238"/>
    </location>
</feature>
<dbReference type="Proteomes" id="UP000027073">
    <property type="component" value="Unassembled WGS sequence"/>
</dbReference>
<dbReference type="AlphaFoldDB" id="A0A067P6W4"/>
<protein>
    <recommendedName>
        <fullName evidence="4">C2H2-type domain-containing protein</fullName>
    </recommendedName>
</protein>
<feature type="region of interest" description="Disordered" evidence="1">
    <location>
        <begin position="562"/>
        <end position="609"/>
    </location>
</feature>
<evidence type="ECO:0000256" key="1">
    <source>
        <dbReference type="SAM" id="MobiDB-lite"/>
    </source>
</evidence>
<organism evidence="2 3">
    <name type="scientific">Pleurotus ostreatus (strain PC15)</name>
    <name type="common">Oyster mushroom</name>
    <dbReference type="NCBI Taxonomy" id="1137138"/>
    <lineage>
        <taxon>Eukaryota</taxon>
        <taxon>Fungi</taxon>
        <taxon>Dikarya</taxon>
        <taxon>Basidiomycota</taxon>
        <taxon>Agaricomycotina</taxon>
        <taxon>Agaricomycetes</taxon>
        <taxon>Agaricomycetidae</taxon>
        <taxon>Agaricales</taxon>
        <taxon>Pleurotineae</taxon>
        <taxon>Pleurotaceae</taxon>
        <taxon>Pleurotus</taxon>
    </lineage>
</organism>
<name>A0A067P6W4_PLEO1</name>
<feature type="compositionally biased region" description="Basic and acidic residues" evidence="1">
    <location>
        <begin position="592"/>
        <end position="602"/>
    </location>
</feature>